<accession>A0A822MXU1</accession>
<dbReference type="GO" id="GO:0000030">
    <property type="term" value="F:mannosyltransferase activity"/>
    <property type="evidence" value="ECO:0007669"/>
    <property type="project" value="InterPro"/>
</dbReference>
<reference evidence="11" key="1">
    <citation type="submission" date="2014-06" db="EMBL/GenBank/DDBJ databases">
        <authorList>
            <person name="Le Roux Frederique"/>
        </authorList>
    </citation>
    <scope>NUCLEOTIDE SEQUENCE [LARGE SCALE GENOMIC DNA]</scope>
    <source>
        <strain evidence="11">J5-5</strain>
    </source>
</reference>
<dbReference type="EMBL" id="CCJV01000093">
    <property type="protein sequence ID" value="CDT46889.1"/>
    <property type="molecule type" value="Genomic_DNA"/>
</dbReference>
<evidence type="ECO:0000256" key="5">
    <source>
        <dbReference type="ARBA" id="ARBA00022692"/>
    </source>
</evidence>
<dbReference type="InterPro" id="IPR050297">
    <property type="entry name" value="LipidA_mod_glycosyltrf_83"/>
</dbReference>
<keyword evidence="7 8" id="KW-0472">Membrane</keyword>
<protein>
    <submittedName>
        <fullName evidence="10">Putative 4-amino-4-deoxy-L-arabinose transferase and related glycosyltransferases of PMT family</fullName>
    </submittedName>
</protein>
<dbReference type="InterPro" id="IPR003342">
    <property type="entry name" value="ArnT-like_N"/>
</dbReference>
<gene>
    <name evidence="10" type="ORF">VCR5J5_330075</name>
</gene>
<evidence type="ECO:0000256" key="2">
    <source>
        <dbReference type="ARBA" id="ARBA00022475"/>
    </source>
</evidence>
<evidence type="ECO:0000259" key="9">
    <source>
        <dbReference type="Pfam" id="PF02366"/>
    </source>
</evidence>
<dbReference type="PANTHER" id="PTHR33908:SF3">
    <property type="entry name" value="UNDECAPRENYL PHOSPHATE-ALPHA-4-AMINO-4-DEOXY-L-ARABINOSE ARABINOSYL TRANSFERASE"/>
    <property type="match status" value="1"/>
</dbReference>
<evidence type="ECO:0000256" key="8">
    <source>
        <dbReference type="SAM" id="Phobius"/>
    </source>
</evidence>
<evidence type="ECO:0000256" key="1">
    <source>
        <dbReference type="ARBA" id="ARBA00004651"/>
    </source>
</evidence>
<comment type="caution">
    <text evidence="10">The sequence shown here is derived from an EMBL/GenBank/DDBJ whole genome shotgun (WGS) entry which is preliminary data.</text>
</comment>
<name>A0A822MXU1_9VIBR</name>
<dbReference type="GO" id="GO:0005886">
    <property type="term" value="C:plasma membrane"/>
    <property type="evidence" value="ECO:0007669"/>
    <property type="project" value="UniProtKB-SubCell"/>
</dbReference>
<evidence type="ECO:0000313" key="10">
    <source>
        <dbReference type="EMBL" id="CDT46889.1"/>
    </source>
</evidence>
<keyword evidence="2" id="KW-1003">Cell membrane</keyword>
<evidence type="ECO:0000256" key="3">
    <source>
        <dbReference type="ARBA" id="ARBA00022676"/>
    </source>
</evidence>
<evidence type="ECO:0000313" key="11">
    <source>
        <dbReference type="Proteomes" id="UP000049495"/>
    </source>
</evidence>
<sequence length="499" mass="55171">MSLNLNLNRTHLWYLLAFALVLRLLSLATYPLMDTTEARYGEMARLMVETGNWLTPQFDYGIPFWGKPPLFTWMSAAGIELFGLSEFAVRAPHWLAGVATILLTAYMAKRTGQSALVAAVVLATCGIFSIAAGAVMTDIALTLAMTIAMLGFYLCWLGGEAGKGEGSAKTNRSWGYVGFIGLALGLLAKGPVAIVIMGIAVFPWLVLQHGFFGAFKALWQRFPLLSGLGVMLAIALPWYIMAEMATPGFIDYFIVGEHFKRFVVSGWEGDLYGSAHDQARGMIWVFWIQAAAPWSIVLPILAFVRRKKIAEINNENSGLFSFLVCWLISPLILFTMAGNILPAYVLPGIPALGLLIAILVVEKDKKWFSSVALVLPVLLMIAMVYLNLGKANEKSDRIIFEQITDSAPSFYVGKRPFSGQFYSHGQAKRLLDIEQIEGIDKFYLIGKRSEVETKIKDNALTCILEPTVKIKRALFSCHSQNIKPNLSLSHIRSESDVQH</sequence>
<evidence type="ECO:0000256" key="6">
    <source>
        <dbReference type="ARBA" id="ARBA00022989"/>
    </source>
</evidence>
<feature type="transmembrane region" description="Helical" evidence="8">
    <location>
        <begin position="194"/>
        <end position="215"/>
    </location>
</feature>
<keyword evidence="4 10" id="KW-0808">Transferase</keyword>
<proteinExistence type="predicted"/>
<feature type="transmembrane region" description="Helical" evidence="8">
    <location>
        <begin position="316"/>
        <end position="337"/>
    </location>
</feature>
<feature type="transmembrane region" description="Helical" evidence="8">
    <location>
        <begin position="115"/>
        <end position="133"/>
    </location>
</feature>
<feature type="transmembrane region" description="Helical" evidence="8">
    <location>
        <begin position="343"/>
        <end position="361"/>
    </location>
</feature>
<feature type="transmembrane region" description="Helical" evidence="8">
    <location>
        <begin position="171"/>
        <end position="188"/>
    </location>
</feature>
<feature type="domain" description="ArnT-like N-terminal" evidence="9">
    <location>
        <begin position="19"/>
        <end position="253"/>
    </location>
</feature>
<dbReference type="AlphaFoldDB" id="A0A822MXU1"/>
<dbReference type="PANTHER" id="PTHR33908">
    <property type="entry name" value="MANNOSYLTRANSFERASE YKCB-RELATED"/>
    <property type="match status" value="1"/>
</dbReference>
<dbReference type="GO" id="GO:0006493">
    <property type="term" value="P:protein O-linked glycosylation"/>
    <property type="evidence" value="ECO:0007669"/>
    <property type="project" value="InterPro"/>
</dbReference>
<feature type="transmembrane region" description="Helical" evidence="8">
    <location>
        <begin position="12"/>
        <end position="33"/>
    </location>
</feature>
<dbReference type="GO" id="GO:0009103">
    <property type="term" value="P:lipopolysaccharide biosynthetic process"/>
    <property type="evidence" value="ECO:0007669"/>
    <property type="project" value="UniProtKB-ARBA"/>
</dbReference>
<feature type="transmembrane region" description="Helical" evidence="8">
    <location>
        <begin position="281"/>
        <end position="304"/>
    </location>
</feature>
<feature type="transmembrane region" description="Helical" evidence="8">
    <location>
        <begin position="222"/>
        <end position="240"/>
    </location>
</feature>
<feature type="transmembrane region" description="Helical" evidence="8">
    <location>
        <begin position="368"/>
        <end position="388"/>
    </location>
</feature>
<keyword evidence="6 8" id="KW-1133">Transmembrane helix</keyword>
<evidence type="ECO:0000256" key="7">
    <source>
        <dbReference type="ARBA" id="ARBA00023136"/>
    </source>
</evidence>
<comment type="subcellular location">
    <subcellularLocation>
        <location evidence="1">Cell membrane</location>
        <topology evidence="1">Multi-pass membrane protein</topology>
    </subcellularLocation>
</comment>
<dbReference type="Pfam" id="PF02366">
    <property type="entry name" value="PMT"/>
    <property type="match status" value="1"/>
</dbReference>
<dbReference type="Proteomes" id="UP000049495">
    <property type="component" value="Unassembled WGS sequence"/>
</dbReference>
<organism evidence="10 11">
    <name type="scientific">Vibrio crassostreae</name>
    <dbReference type="NCBI Taxonomy" id="246167"/>
    <lineage>
        <taxon>Bacteria</taxon>
        <taxon>Pseudomonadati</taxon>
        <taxon>Pseudomonadota</taxon>
        <taxon>Gammaproteobacteria</taxon>
        <taxon>Vibrionales</taxon>
        <taxon>Vibrionaceae</taxon>
        <taxon>Vibrio</taxon>
    </lineage>
</organism>
<dbReference type="GO" id="GO:0010041">
    <property type="term" value="P:response to iron(III) ion"/>
    <property type="evidence" value="ECO:0007669"/>
    <property type="project" value="TreeGrafter"/>
</dbReference>
<feature type="transmembrane region" description="Helical" evidence="8">
    <location>
        <begin position="139"/>
        <end position="159"/>
    </location>
</feature>
<dbReference type="GO" id="GO:0016763">
    <property type="term" value="F:pentosyltransferase activity"/>
    <property type="evidence" value="ECO:0007669"/>
    <property type="project" value="TreeGrafter"/>
</dbReference>
<keyword evidence="5 8" id="KW-0812">Transmembrane</keyword>
<keyword evidence="3" id="KW-0328">Glycosyltransferase</keyword>
<evidence type="ECO:0000256" key="4">
    <source>
        <dbReference type="ARBA" id="ARBA00022679"/>
    </source>
</evidence>